<reference evidence="8 9" key="1">
    <citation type="journal article" date="2024" name="G3 (Bethesda)">
        <title>Genome assembly of Hibiscus sabdariffa L. provides insights into metabolisms of medicinal natural products.</title>
        <authorList>
            <person name="Kim T."/>
        </authorList>
    </citation>
    <scope>NUCLEOTIDE SEQUENCE [LARGE SCALE GENOMIC DNA]</scope>
    <source>
        <strain evidence="8">TK-2024</strain>
        <tissue evidence="8">Old leaves</tissue>
    </source>
</reference>
<feature type="transmembrane region" description="Helical" evidence="6">
    <location>
        <begin position="156"/>
        <end position="178"/>
    </location>
</feature>
<keyword evidence="3" id="KW-0864">Zinc transport</keyword>
<dbReference type="Proteomes" id="UP001396334">
    <property type="component" value="Unassembled WGS sequence"/>
</dbReference>
<name>A0ABR2U163_9ROSI</name>
<comment type="caution">
    <text evidence="8">The sequence shown here is derived from an EMBL/GenBank/DDBJ whole genome shotgun (WGS) entry which is preliminary data.</text>
</comment>
<feature type="transmembrane region" description="Helical" evidence="6">
    <location>
        <begin position="89"/>
        <end position="108"/>
    </location>
</feature>
<evidence type="ECO:0000259" key="7">
    <source>
        <dbReference type="Pfam" id="PF01545"/>
    </source>
</evidence>
<dbReference type="SUPFAM" id="SSF161111">
    <property type="entry name" value="Cation efflux protein transmembrane domain-like"/>
    <property type="match status" value="1"/>
</dbReference>
<keyword evidence="9" id="KW-1185">Reference proteome</keyword>
<dbReference type="PANTHER" id="PTHR11562">
    <property type="entry name" value="CATION EFFLUX PROTEIN/ ZINC TRANSPORTER"/>
    <property type="match status" value="1"/>
</dbReference>
<dbReference type="InterPro" id="IPR050681">
    <property type="entry name" value="CDF/SLC30A"/>
</dbReference>
<feature type="domain" description="Cation efflux protein transmembrane" evidence="7">
    <location>
        <begin position="93"/>
        <end position="187"/>
    </location>
</feature>
<comment type="subcellular location">
    <subcellularLocation>
        <location evidence="1">Membrane</location>
        <topology evidence="1">Multi-pass membrane protein</topology>
    </subcellularLocation>
</comment>
<protein>
    <recommendedName>
        <fullName evidence="7">Cation efflux protein transmembrane domain-containing protein</fullName>
    </recommendedName>
</protein>
<evidence type="ECO:0000256" key="3">
    <source>
        <dbReference type="ARBA" id="ARBA00022906"/>
    </source>
</evidence>
<keyword evidence="2 6" id="KW-0812">Transmembrane</keyword>
<gene>
    <name evidence="8" type="ORF">V6N11_071525</name>
</gene>
<evidence type="ECO:0000256" key="5">
    <source>
        <dbReference type="ARBA" id="ARBA00023136"/>
    </source>
</evidence>
<keyword evidence="3" id="KW-0813">Transport</keyword>
<evidence type="ECO:0000256" key="1">
    <source>
        <dbReference type="ARBA" id="ARBA00004141"/>
    </source>
</evidence>
<sequence length="208" mass="23024">MFSHKQEESALQFKVHLRLSSALGSQMEDGEVSIGRSKDQMKIEMQLVSEANYAISMTPESKCSSVCVFSEEASTSLESMERWKSITKLSGLIVFYLMVMLVEIIGGVKANSLAVMTDAAHLLTDVAGFSISLFTVWASACKATSYQSFGFDRLEVLGALLSVQLIWLISALLIYQAVDRILHKNDKIIINIDTMTTVTTLREENPVI</sequence>
<dbReference type="InterPro" id="IPR002524">
    <property type="entry name" value="Cation_efflux"/>
</dbReference>
<dbReference type="PANTHER" id="PTHR11562:SF54">
    <property type="entry name" value="METAL TOLERANCE PROTEIN B"/>
    <property type="match status" value="1"/>
</dbReference>
<keyword evidence="3" id="KW-0862">Zinc</keyword>
<keyword evidence="5 6" id="KW-0472">Membrane</keyword>
<evidence type="ECO:0000313" key="8">
    <source>
        <dbReference type="EMBL" id="KAK9043178.1"/>
    </source>
</evidence>
<accession>A0ABR2U163</accession>
<dbReference type="InterPro" id="IPR027469">
    <property type="entry name" value="Cation_efflux_TMD_sf"/>
</dbReference>
<evidence type="ECO:0000256" key="2">
    <source>
        <dbReference type="ARBA" id="ARBA00022692"/>
    </source>
</evidence>
<dbReference type="InterPro" id="IPR058533">
    <property type="entry name" value="Cation_efflux_TM"/>
</dbReference>
<evidence type="ECO:0000313" key="9">
    <source>
        <dbReference type="Proteomes" id="UP001396334"/>
    </source>
</evidence>
<keyword evidence="4 6" id="KW-1133">Transmembrane helix</keyword>
<evidence type="ECO:0000256" key="6">
    <source>
        <dbReference type="SAM" id="Phobius"/>
    </source>
</evidence>
<keyword evidence="3" id="KW-0406">Ion transport</keyword>
<evidence type="ECO:0000256" key="4">
    <source>
        <dbReference type="ARBA" id="ARBA00022989"/>
    </source>
</evidence>
<dbReference type="Pfam" id="PF01545">
    <property type="entry name" value="Cation_efflux"/>
    <property type="match status" value="1"/>
</dbReference>
<dbReference type="EMBL" id="JBBPBN010000003">
    <property type="protein sequence ID" value="KAK9043178.1"/>
    <property type="molecule type" value="Genomic_DNA"/>
</dbReference>
<dbReference type="NCBIfam" id="TIGR01297">
    <property type="entry name" value="CDF"/>
    <property type="match status" value="1"/>
</dbReference>
<dbReference type="Gene3D" id="1.20.1510.10">
    <property type="entry name" value="Cation efflux protein transmembrane domain"/>
    <property type="match status" value="1"/>
</dbReference>
<proteinExistence type="predicted"/>
<organism evidence="8 9">
    <name type="scientific">Hibiscus sabdariffa</name>
    <name type="common">roselle</name>
    <dbReference type="NCBI Taxonomy" id="183260"/>
    <lineage>
        <taxon>Eukaryota</taxon>
        <taxon>Viridiplantae</taxon>
        <taxon>Streptophyta</taxon>
        <taxon>Embryophyta</taxon>
        <taxon>Tracheophyta</taxon>
        <taxon>Spermatophyta</taxon>
        <taxon>Magnoliopsida</taxon>
        <taxon>eudicotyledons</taxon>
        <taxon>Gunneridae</taxon>
        <taxon>Pentapetalae</taxon>
        <taxon>rosids</taxon>
        <taxon>malvids</taxon>
        <taxon>Malvales</taxon>
        <taxon>Malvaceae</taxon>
        <taxon>Malvoideae</taxon>
        <taxon>Hibiscus</taxon>
    </lineage>
</organism>